<keyword evidence="1" id="KW-0175">Coiled coil</keyword>
<feature type="region of interest" description="Disordered" evidence="2">
    <location>
        <begin position="231"/>
        <end position="255"/>
    </location>
</feature>
<dbReference type="PANTHER" id="PTHR22774">
    <property type="entry name" value="CHOREIN N-TERMINAL DOMAIN-CONTAINING PROTEIN"/>
    <property type="match status" value="1"/>
</dbReference>
<accession>A0A6A4S9E5</accession>
<organism evidence="3 4">
    <name type="scientific">Scophthalmus maximus</name>
    <name type="common">Turbot</name>
    <name type="synonym">Psetta maxima</name>
    <dbReference type="NCBI Taxonomy" id="52904"/>
    <lineage>
        <taxon>Eukaryota</taxon>
        <taxon>Metazoa</taxon>
        <taxon>Chordata</taxon>
        <taxon>Craniata</taxon>
        <taxon>Vertebrata</taxon>
        <taxon>Euteleostomi</taxon>
        <taxon>Actinopterygii</taxon>
        <taxon>Neopterygii</taxon>
        <taxon>Teleostei</taxon>
        <taxon>Neoteleostei</taxon>
        <taxon>Acanthomorphata</taxon>
        <taxon>Carangaria</taxon>
        <taxon>Pleuronectiformes</taxon>
        <taxon>Pleuronectoidei</taxon>
        <taxon>Scophthalmidae</taxon>
        <taxon>Scophthalmus</taxon>
    </lineage>
</organism>
<dbReference type="Pfam" id="PF24917">
    <property type="entry name" value="BLTP3A_B"/>
    <property type="match status" value="1"/>
</dbReference>
<protein>
    <recommendedName>
        <fullName evidence="5">UHRF1-binding protein 1-like</fullName>
    </recommendedName>
</protein>
<dbReference type="Proteomes" id="UP000438429">
    <property type="component" value="Unassembled WGS sequence"/>
</dbReference>
<feature type="compositionally biased region" description="Basic and acidic residues" evidence="2">
    <location>
        <begin position="81"/>
        <end position="91"/>
    </location>
</feature>
<dbReference type="InterPro" id="IPR026728">
    <property type="entry name" value="BLTP3A/B"/>
</dbReference>
<feature type="coiled-coil region" evidence="1">
    <location>
        <begin position="178"/>
        <end position="212"/>
    </location>
</feature>
<evidence type="ECO:0000313" key="3">
    <source>
        <dbReference type="EMBL" id="KAF0029787.1"/>
    </source>
</evidence>
<evidence type="ECO:0000313" key="4">
    <source>
        <dbReference type="Proteomes" id="UP000438429"/>
    </source>
</evidence>
<evidence type="ECO:0000256" key="2">
    <source>
        <dbReference type="SAM" id="MobiDB-lite"/>
    </source>
</evidence>
<dbReference type="PANTHER" id="PTHR22774:SF17">
    <property type="entry name" value="BRIDGE-LIKE LIPID TRANSFER PROTEIN FAMILY MEMBER 3B"/>
    <property type="match status" value="1"/>
</dbReference>
<proteinExistence type="predicted"/>
<evidence type="ECO:0000256" key="1">
    <source>
        <dbReference type="SAM" id="Coils"/>
    </source>
</evidence>
<dbReference type="EMBL" id="VEVO01000016">
    <property type="protein sequence ID" value="KAF0029787.1"/>
    <property type="molecule type" value="Genomic_DNA"/>
</dbReference>
<feature type="compositionally biased region" description="Basic and acidic residues" evidence="2">
    <location>
        <begin position="239"/>
        <end position="255"/>
    </location>
</feature>
<evidence type="ECO:0008006" key="5">
    <source>
        <dbReference type="Google" id="ProtNLM"/>
    </source>
</evidence>
<feature type="region of interest" description="Disordered" evidence="2">
    <location>
        <begin position="79"/>
        <end position="99"/>
    </location>
</feature>
<sequence length="350" mass="37954">MRSASLGGLHRPEVRARLESGPCAAAHSPLAEQNGFLQLRLQGYQASFLMSTLRNLAHFLEDDSASQVLPMEISVSNTHINLKDDGPRDNPADSEPSPITLNVNSLIIHRRDDGSFSIGVDGAAEAKPRKEGGLIDSSLSPVREAAGVVCSVAKATQTQALPTSPPPSAREKMLTEENECLKLELSRAKMALAEAQMEKDSLVHRMKNLKSGGSLFTSHFTFTGVTESLRSPPRWHRGYTGEKQRAPADRYPEETTELRTRCKLASGMGKEQELLEAARTGNVALVEKLLSGKKGILGSGSGSIPLPNLLRCLFSEVIPLSCVGVLKRRRVFCSSQQGVCVPVCVWSDDR</sequence>
<name>A0A6A4S9E5_SCOMX</name>
<dbReference type="AlphaFoldDB" id="A0A6A4S9E5"/>
<comment type="caution">
    <text evidence="3">The sequence shown here is derived from an EMBL/GenBank/DDBJ whole genome shotgun (WGS) entry which is preliminary data.</text>
</comment>
<gene>
    <name evidence="3" type="ORF">F2P81_018892</name>
</gene>
<reference evidence="3 4" key="1">
    <citation type="submission" date="2019-06" db="EMBL/GenBank/DDBJ databases">
        <title>Draft genomes of female and male turbot (Scophthalmus maximus).</title>
        <authorList>
            <person name="Xu H."/>
            <person name="Xu X.-W."/>
            <person name="Shao C."/>
            <person name="Chen S."/>
        </authorList>
    </citation>
    <scope>NUCLEOTIDE SEQUENCE [LARGE SCALE GENOMIC DNA]</scope>
    <source>
        <strain evidence="3">Ysfricsl-2016a</strain>
        <tissue evidence="3">Blood</tissue>
    </source>
</reference>